<dbReference type="VEuPathDB" id="PiroplasmaDB:TA20205"/>
<reference evidence="2 3" key="1">
    <citation type="journal article" date="2005" name="Science">
        <title>Genome of the host-cell transforming parasite Theileria annulata compared with T. parva.</title>
        <authorList>
            <person name="Pain A."/>
            <person name="Renauld H."/>
            <person name="Berriman M."/>
            <person name="Murphy L."/>
            <person name="Yeats C.A."/>
            <person name="Weir W."/>
            <person name="Kerhornou A."/>
            <person name="Aslett M."/>
            <person name="Bishop R."/>
            <person name="Bouchier C."/>
            <person name="Cochet M."/>
            <person name="Coulson R.M.R."/>
            <person name="Cronin A."/>
            <person name="de Villiers E.P."/>
            <person name="Fraser A."/>
            <person name="Fosker N."/>
            <person name="Gardner M."/>
            <person name="Goble A."/>
            <person name="Griffiths-Jones S."/>
            <person name="Harris D.E."/>
            <person name="Katzer F."/>
            <person name="Larke N."/>
            <person name="Lord A."/>
            <person name="Maser P."/>
            <person name="McKellar S."/>
            <person name="Mooney P."/>
            <person name="Morton F."/>
            <person name="Nene V."/>
            <person name="O'Neil S."/>
            <person name="Price C."/>
            <person name="Quail M.A."/>
            <person name="Rabbinowitsch E."/>
            <person name="Rawlings N.D."/>
            <person name="Rutter S."/>
            <person name="Saunders D."/>
            <person name="Seeger K."/>
            <person name="Shah T."/>
            <person name="Squares R."/>
            <person name="Squares S."/>
            <person name="Tivey A."/>
            <person name="Walker A.R."/>
            <person name="Woodward J."/>
            <person name="Dobbelaere D.A.E."/>
            <person name="Langsley G."/>
            <person name="Rajandream M.A."/>
            <person name="McKeever D."/>
            <person name="Shiels B."/>
            <person name="Tait A."/>
            <person name="Barrell B.G."/>
            <person name="Hall N."/>
        </authorList>
    </citation>
    <scope>NUCLEOTIDE SEQUENCE [LARGE SCALE GENOMIC DNA]</scope>
    <source>
        <strain evidence="3">Ankara</strain>
    </source>
</reference>
<dbReference type="Proteomes" id="UP000001950">
    <property type="component" value="Chromosome 1"/>
</dbReference>
<evidence type="ECO:0000259" key="1">
    <source>
        <dbReference type="PROSITE" id="PS51286"/>
    </source>
</evidence>
<proteinExistence type="predicted"/>
<dbReference type="GeneID" id="3864232"/>
<feature type="domain" description="RAP" evidence="1">
    <location>
        <begin position="343"/>
        <end position="402"/>
    </location>
</feature>
<dbReference type="eggNOG" id="ENOG502SKR7">
    <property type="taxonomic scope" value="Eukaryota"/>
</dbReference>
<protein>
    <submittedName>
        <fullName evidence="2">Schizont protein e</fullName>
    </submittedName>
</protein>
<dbReference type="AlphaFoldDB" id="Q4UHB6"/>
<evidence type="ECO:0000313" key="3">
    <source>
        <dbReference type="Proteomes" id="UP000001950"/>
    </source>
</evidence>
<dbReference type="PROSITE" id="PS51286">
    <property type="entry name" value="RAP"/>
    <property type="match status" value="1"/>
</dbReference>
<keyword evidence="3" id="KW-1185">Reference proteome</keyword>
<dbReference type="InParanoid" id="Q4UHB6"/>
<name>Q4UHB6_THEAN</name>
<dbReference type="Pfam" id="PF08373">
    <property type="entry name" value="RAP"/>
    <property type="match status" value="1"/>
</dbReference>
<dbReference type="OMA" id="HYKSAYK"/>
<evidence type="ECO:0000313" key="2">
    <source>
        <dbReference type="EMBL" id="CAI73523.1"/>
    </source>
</evidence>
<dbReference type="FunCoup" id="Q4UHB6">
    <property type="interactions" value="4"/>
</dbReference>
<dbReference type="KEGG" id="tan:TA20205"/>
<dbReference type="RefSeq" id="XP_954200.1">
    <property type="nucleotide sequence ID" value="XM_949107.1"/>
</dbReference>
<gene>
    <name evidence="2" type="ORF">TA20205</name>
</gene>
<dbReference type="InterPro" id="IPR013584">
    <property type="entry name" value="RAP"/>
</dbReference>
<dbReference type="OrthoDB" id="1608002at2759"/>
<sequence length="441" mass="52165">MPLIRAREKAINRGVKHEAVVRRIGRRVHKRFRSWSQQRTRKFWMPAKVSLHSPLDLMDGWLLSAAVQKAATLRKHDLKLWHGFGNRLLELSHTLTGQQLGYVYYGFGKSRFLKPSLYEEMMKFTEPMLPTLNSHSLMCIAWALARVQIRNEQFLSRYSLEVGTRLDEIRTTDLIKICNSLSKLVNPLNTLLAILSDGYTNYLKEKLSEKMVEKLECLYAQDFRNAVNLLSIIHLYDERTQIYLLSRFSKIFICARPQHLQQAYCSAVAIRVLLQKVWAQLDKSVKAFYTRLSMRKIQQCLRRPSELQWDVSNILAKMGIHHRNTFYWGCFWIDIGEIKDKSNCWFIDGPSCFYTSTTTYTNKVKLQHRILNNLGWNIRRVQWYKWVDYMNDTEDKINYIRKLRESECLGEFIHEDQLDPLEIKQKLDKIKQYVNPNPTQT</sequence>
<organism evidence="2 3">
    <name type="scientific">Theileria annulata</name>
    <dbReference type="NCBI Taxonomy" id="5874"/>
    <lineage>
        <taxon>Eukaryota</taxon>
        <taxon>Sar</taxon>
        <taxon>Alveolata</taxon>
        <taxon>Apicomplexa</taxon>
        <taxon>Aconoidasida</taxon>
        <taxon>Piroplasmida</taxon>
        <taxon>Theileriidae</taxon>
        <taxon>Theileria</taxon>
    </lineage>
</organism>
<dbReference type="SMART" id="SM00952">
    <property type="entry name" value="RAP"/>
    <property type="match status" value="1"/>
</dbReference>
<accession>Q4UHB6</accession>
<dbReference type="EMBL" id="CR940347">
    <property type="protein sequence ID" value="CAI73523.1"/>
    <property type="molecule type" value="Genomic_DNA"/>
</dbReference>